<gene>
    <name evidence="1" type="ORF">R5W23_001832</name>
</gene>
<keyword evidence="2" id="KW-1185">Reference proteome</keyword>
<protein>
    <submittedName>
        <fullName evidence="1">5'-nucleotidase</fullName>
    </submittedName>
</protein>
<sequence length="124" mass="14126">MRIGLDIDGLLDERPEFFAFLSGAFHAAGHFVAVITYRAPEREDHTKYQLAGWGIRYDELHFAHSLSDKGRLCRELAIDVYFDDQDECVVGIDERTTVLKIRNGGNFDFAAGTWLSTPKLTRFL</sequence>
<evidence type="ECO:0000313" key="2">
    <source>
        <dbReference type="Proteomes" id="UP001272242"/>
    </source>
</evidence>
<reference evidence="2" key="1">
    <citation type="journal article" date="2023" name="Mar. Drugs">
        <title>Gemmata algarum, a Novel Planctomycete Isolated from an Algal Mat, Displays Antimicrobial Activity.</title>
        <authorList>
            <person name="Kumar G."/>
            <person name="Kallscheuer N."/>
            <person name="Kashif M."/>
            <person name="Ahamad S."/>
            <person name="Jagadeeshwari U."/>
            <person name="Pannikurungottu S."/>
            <person name="Haufschild T."/>
            <person name="Kabuu M."/>
            <person name="Sasikala C."/>
            <person name="Jogler C."/>
            <person name="Ramana C."/>
        </authorList>
    </citation>
    <scope>NUCLEOTIDE SEQUENCE [LARGE SCALE GENOMIC DNA]</scope>
    <source>
        <strain evidence="2">JC673</strain>
    </source>
</reference>
<accession>A0ABU5EZ52</accession>
<dbReference type="EMBL" id="JAXBLV010000180">
    <property type="protein sequence ID" value="MDY3560587.1"/>
    <property type="molecule type" value="Genomic_DNA"/>
</dbReference>
<dbReference type="Gene3D" id="3.40.50.1000">
    <property type="entry name" value="HAD superfamily/HAD-like"/>
    <property type="match status" value="1"/>
</dbReference>
<proteinExistence type="predicted"/>
<organism evidence="1 2">
    <name type="scientific">Gemmata algarum</name>
    <dbReference type="NCBI Taxonomy" id="2975278"/>
    <lineage>
        <taxon>Bacteria</taxon>
        <taxon>Pseudomonadati</taxon>
        <taxon>Planctomycetota</taxon>
        <taxon>Planctomycetia</taxon>
        <taxon>Gemmatales</taxon>
        <taxon>Gemmataceae</taxon>
        <taxon>Gemmata</taxon>
    </lineage>
</organism>
<evidence type="ECO:0000313" key="1">
    <source>
        <dbReference type="EMBL" id="MDY3560587.1"/>
    </source>
</evidence>
<dbReference type="Proteomes" id="UP001272242">
    <property type="component" value="Unassembled WGS sequence"/>
</dbReference>
<dbReference type="RefSeq" id="WP_320687132.1">
    <property type="nucleotide sequence ID" value="NZ_JAXBLV010000180.1"/>
</dbReference>
<name>A0ABU5EZ52_9BACT</name>
<comment type="caution">
    <text evidence="1">The sequence shown here is derived from an EMBL/GenBank/DDBJ whole genome shotgun (WGS) entry which is preliminary data.</text>
</comment>
<dbReference type="InterPro" id="IPR023214">
    <property type="entry name" value="HAD_sf"/>
</dbReference>